<keyword evidence="4" id="KW-0560">Oxidoreductase</keyword>
<dbReference type="InterPro" id="IPR044861">
    <property type="entry name" value="IPNS-like_FE2OG_OXY"/>
</dbReference>
<dbReference type="PANTHER" id="PTHR47991">
    <property type="entry name" value="OXOGLUTARATE/IRON-DEPENDENT DIOXYGENASE"/>
    <property type="match status" value="1"/>
</dbReference>
<gene>
    <name evidence="6" type="ORF">MIMGU_mgv1a018602mg</name>
</gene>
<dbReference type="Proteomes" id="UP000030748">
    <property type="component" value="Unassembled WGS sequence"/>
</dbReference>
<dbReference type="Pfam" id="PF03171">
    <property type="entry name" value="2OG-FeII_Oxy"/>
    <property type="match status" value="1"/>
</dbReference>
<dbReference type="OrthoDB" id="288590at2759"/>
<dbReference type="InterPro" id="IPR026992">
    <property type="entry name" value="DIOX_N"/>
</dbReference>
<sequence length="355" mass="40270">MAGVSIITPVEVLLSKRVQEMVLSGNGDPLGPYICEKDRDYGEEEESTENNSPIPFIDIGKLCAKENDQELKKLKLALSTWGCFQAIDHGIPSSFLDKVREVGREFFGQSMEEKNKCAKKVAEFQGYGADPVPEDGQSLDWSDRIFLALAPKDQRNYTFWPQNPISFKEVLEEYTENMKRFTEIVSKSMAKSVNLEEGCFLKQFGERSQLHGRFNYYSPCKRPDLVLGMKAHSDGSGYTVLLQDETGLQILKQGKWYTVPNDANALLVIMGDQMEIMSNGIFTSPVHRVVSDSRRDRISVAVFYTPEVGKEIGPEEGLIDSEKPRLFKMVKDYADIHYGYYQRGMRSLHTVQLQV</sequence>
<dbReference type="InterPro" id="IPR005123">
    <property type="entry name" value="Oxoglu/Fe-dep_dioxygenase_dom"/>
</dbReference>
<dbReference type="InterPro" id="IPR050295">
    <property type="entry name" value="Plant_2OG-oxidoreductases"/>
</dbReference>
<evidence type="ECO:0000313" key="6">
    <source>
        <dbReference type="EMBL" id="EYU21677.1"/>
    </source>
</evidence>
<evidence type="ECO:0000256" key="2">
    <source>
        <dbReference type="ARBA" id="ARBA00022723"/>
    </source>
</evidence>
<evidence type="ECO:0000313" key="7">
    <source>
        <dbReference type="Proteomes" id="UP000030748"/>
    </source>
</evidence>
<dbReference type="EMBL" id="KI632223">
    <property type="protein sequence ID" value="EYU21677.1"/>
    <property type="molecule type" value="Genomic_DNA"/>
</dbReference>
<dbReference type="eggNOG" id="KOG0143">
    <property type="taxonomic scope" value="Eukaryota"/>
</dbReference>
<dbReference type="GO" id="GO:0046872">
    <property type="term" value="F:metal ion binding"/>
    <property type="evidence" value="ECO:0007669"/>
    <property type="project" value="UniProtKB-KW"/>
</dbReference>
<dbReference type="Pfam" id="PF14226">
    <property type="entry name" value="DIOX_N"/>
    <property type="match status" value="1"/>
</dbReference>
<dbReference type="STRING" id="4155.A0A022PZB5"/>
<keyword evidence="3 4" id="KW-0408">Iron</keyword>
<protein>
    <recommendedName>
        <fullName evidence="5">Fe2OG dioxygenase domain-containing protein</fullName>
    </recommendedName>
</protein>
<accession>A0A022PZB5</accession>
<dbReference type="GO" id="GO:0002238">
    <property type="term" value="P:response to molecule of fungal origin"/>
    <property type="evidence" value="ECO:0007669"/>
    <property type="project" value="UniProtKB-ARBA"/>
</dbReference>
<dbReference type="SUPFAM" id="SSF51197">
    <property type="entry name" value="Clavaminate synthase-like"/>
    <property type="match status" value="1"/>
</dbReference>
<dbReference type="GO" id="GO:0016706">
    <property type="term" value="F:2-oxoglutarate-dependent dioxygenase activity"/>
    <property type="evidence" value="ECO:0007669"/>
    <property type="project" value="UniProtKB-ARBA"/>
</dbReference>
<organism evidence="6 7">
    <name type="scientific">Erythranthe guttata</name>
    <name type="common">Yellow monkey flower</name>
    <name type="synonym">Mimulus guttatus</name>
    <dbReference type="NCBI Taxonomy" id="4155"/>
    <lineage>
        <taxon>Eukaryota</taxon>
        <taxon>Viridiplantae</taxon>
        <taxon>Streptophyta</taxon>
        <taxon>Embryophyta</taxon>
        <taxon>Tracheophyta</taxon>
        <taxon>Spermatophyta</taxon>
        <taxon>Magnoliopsida</taxon>
        <taxon>eudicotyledons</taxon>
        <taxon>Gunneridae</taxon>
        <taxon>Pentapetalae</taxon>
        <taxon>asterids</taxon>
        <taxon>lamiids</taxon>
        <taxon>Lamiales</taxon>
        <taxon>Phrymaceae</taxon>
        <taxon>Erythranthe</taxon>
    </lineage>
</organism>
<proteinExistence type="inferred from homology"/>
<dbReference type="GO" id="GO:0009805">
    <property type="term" value="P:coumarin biosynthetic process"/>
    <property type="evidence" value="ECO:0007669"/>
    <property type="project" value="UniProtKB-ARBA"/>
</dbReference>
<dbReference type="PhylomeDB" id="A0A022PZB5"/>
<evidence type="ECO:0000259" key="5">
    <source>
        <dbReference type="PROSITE" id="PS51471"/>
    </source>
</evidence>
<comment type="similarity">
    <text evidence="1 4">Belongs to the iron/ascorbate-dependent oxidoreductase family.</text>
</comment>
<dbReference type="PROSITE" id="PS51471">
    <property type="entry name" value="FE2OG_OXY"/>
    <property type="match status" value="1"/>
</dbReference>
<evidence type="ECO:0000256" key="4">
    <source>
        <dbReference type="RuleBase" id="RU003682"/>
    </source>
</evidence>
<reference evidence="6 7" key="1">
    <citation type="journal article" date="2013" name="Proc. Natl. Acad. Sci. U.S.A.">
        <title>Fine-scale variation in meiotic recombination in Mimulus inferred from population shotgun sequencing.</title>
        <authorList>
            <person name="Hellsten U."/>
            <person name="Wright K.M."/>
            <person name="Jenkins J."/>
            <person name="Shu S."/>
            <person name="Yuan Y."/>
            <person name="Wessler S.R."/>
            <person name="Schmutz J."/>
            <person name="Willis J.H."/>
            <person name="Rokhsar D.S."/>
        </authorList>
    </citation>
    <scope>NUCLEOTIDE SEQUENCE [LARGE SCALE GENOMIC DNA]</scope>
    <source>
        <strain evidence="7">cv. DUN x IM62</strain>
    </source>
</reference>
<dbReference type="KEGG" id="egt:105975783"/>
<dbReference type="AlphaFoldDB" id="A0A022PZB5"/>
<dbReference type="InterPro" id="IPR027443">
    <property type="entry name" value="IPNS-like_sf"/>
</dbReference>
<keyword evidence="2 4" id="KW-0479">Metal-binding</keyword>
<dbReference type="Gene3D" id="2.60.120.330">
    <property type="entry name" value="B-lactam Antibiotic, Isopenicillin N Synthase, Chain"/>
    <property type="match status" value="1"/>
</dbReference>
<feature type="domain" description="Fe2OG dioxygenase" evidence="5">
    <location>
        <begin position="206"/>
        <end position="306"/>
    </location>
</feature>
<keyword evidence="7" id="KW-1185">Reference proteome</keyword>
<dbReference type="OMA" id="DVHWEYY"/>
<evidence type="ECO:0000256" key="3">
    <source>
        <dbReference type="ARBA" id="ARBA00023004"/>
    </source>
</evidence>
<dbReference type="FunFam" id="2.60.120.330:FF:000018">
    <property type="entry name" value="2-oxoglutarate (2OG) and Fe(II)-dependent oxygenase superfamily protein"/>
    <property type="match status" value="1"/>
</dbReference>
<evidence type="ECO:0000256" key="1">
    <source>
        <dbReference type="ARBA" id="ARBA00008056"/>
    </source>
</evidence>
<name>A0A022PZB5_ERYGU</name>